<keyword evidence="1" id="KW-0175">Coiled coil</keyword>
<dbReference type="AlphaFoldDB" id="A0AA41VIN0"/>
<evidence type="ECO:0000256" key="1">
    <source>
        <dbReference type="SAM" id="Coils"/>
    </source>
</evidence>
<dbReference type="GO" id="GO:0098869">
    <property type="term" value="P:cellular oxidant detoxification"/>
    <property type="evidence" value="ECO:0007669"/>
    <property type="project" value="InterPro"/>
</dbReference>
<dbReference type="InterPro" id="IPR039282">
    <property type="entry name" value="LSU"/>
</dbReference>
<dbReference type="PANTHER" id="PTHR34283">
    <property type="entry name" value="PROTEIN RESPONSE TO LOW SULFUR 1"/>
    <property type="match status" value="1"/>
</dbReference>
<accession>A0AA41VIN0</accession>
<evidence type="ECO:0000313" key="3">
    <source>
        <dbReference type="Proteomes" id="UP001177140"/>
    </source>
</evidence>
<comment type="caution">
    <text evidence="2">The sequence shown here is derived from an EMBL/GenBank/DDBJ whole genome shotgun (WGS) entry which is preliminary data.</text>
</comment>
<dbReference type="EMBL" id="JAJJMA010228860">
    <property type="protein sequence ID" value="MCL7041899.1"/>
    <property type="molecule type" value="Genomic_DNA"/>
</dbReference>
<proteinExistence type="predicted"/>
<dbReference type="PANTHER" id="PTHR34283:SF1">
    <property type="entry name" value="PROTEIN RESPONSE TO LOW SULFUR 1"/>
    <property type="match status" value="1"/>
</dbReference>
<feature type="coiled-coil region" evidence="1">
    <location>
        <begin position="9"/>
        <end position="96"/>
    </location>
</feature>
<evidence type="ECO:0000313" key="2">
    <source>
        <dbReference type="EMBL" id="MCL7041899.1"/>
    </source>
</evidence>
<gene>
    <name evidence="2" type="ORF">MKW94_004553</name>
</gene>
<protein>
    <submittedName>
        <fullName evidence="2">Uncharacterized protein</fullName>
    </submittedName>
</protein>
<reference evidence="2" key="1">
    <citation type="submission" date="2022-03" db="EMBL/GenBank/DDBJ databases">
        <title>A functionally conserved STORR gene fusion in Papaver species that diverged 16.8 million years ago.</title>
        <authorList>
            <person name="Catania T."/>
        </authorList>
    </citation>
    <scope>NUCLEOTIDE SEQUENCE</scope>
    <source>
        <strain evidence="2">S-191538</strain>
    </source>
</reference>
<dbReference type="Proteomes" id="UP001177140">
    <property type="component" value="Unassembled WGS sequence"/>
</dbReference>
<keyword evidence="3" id="KW-1185">Reference proteome</keyword>
<organism evidence="2 3">
    <name type="scientific">Papaver nudicaule</name>
    <name type="common">Iceland poppy</name>
    <dbReference type="NCBI Taxonomy" id="74823"/>
    <lineage>
        <taxon>Eukaryota</taxon>
        <taxon>Viridiplantae</taxon>
        <taxon>Streptophyta</taxon>
        <taxon>Embryophyta</taxon>
        <taxon>Tracheophyta</taxon>
        <taxon>Spermatophyta</taxon>
        <taxon>Magnoliopsida</taxon>
        <taxon>Ranunculales</taxon>
        <taxon>Papaveraceae</taxon>
        <taxon>Papaveroideae</taxon>
        <taxon>Papaver</taxon>
    </lineage>
</organism>
<sequence>MAQNTGVAEEILRQRNEELEMAIKKSLEREEKLRREVEKTRQRLYVAEEAEERLGCQLGELAAEASDHVRLYQDQIQSLNEQLSQAQNLLQSINSSSPNRFYQSK</sequence>
<name>A0AA41VIN0_PAPNU</name>